<sequence length="131" mass="14777">MRGAEERIVKKIVPIIIAGLVAAPAIAQMQGMDHSKMDMRQTMNPTPANPYPPAEMEMHQKMMSATGSDATETWVRKMIEHHRGAIAMSRIVLRDTKDAQVRMMANKSITEQTREVGELQGWLRAHNKRAQ</sequence>
<keyword evidence="3" id="KW-1185">Reference proteome</keyword>
<dbReference type="AlphaFoldDB" id="A0A0J8A7J1"/>
<gene>
    <name evidence="2" type="ORF">V474_03685</name>
</gene>
<name>A0A0J8A7J1_9SPHN</name>
<dbReference type="InterPro" id="IPR005183">
    <property type="entry name" value="DUF305_CopM-like"/>
</dbReference>
<dbReference type="EMBL" id="JACU01000012">
    <property type="protein sequence ID" value="KMS51340.1"/>
    <property type="molecule type" value="Genomic_DNA"/>
</dbReference>
<organism evidence="2 3">
    <name type="scientific">Novosphingobium barchaimii LL02</name>
    <dbReference type="NCBI Taxonomy" id="1114963"/>
    <lineage>
        <taxon>Bacteria</taxon>
        <taxon>Pseudomonadati</taxon>
        <taxon>Pseudomonadota</taxon>
        <taxon>Alphaproteobacteria</taxon>
        <taxon>Sphingomonadales</taxon>
        <taxon>Sphingomonadaceae</taxon>
        <taxon>Novosphingobium</taxon>
    </lineage>
</organism>
<evidence type="ECO:0000313" key="2">
    <source>
        <dbReference type="EMBL" id="KMS51340.1"/>
    </source>
</evidence>
<dbReference type="Gene3D" id="1.20.1260.10">
    <property type="match status" value="1"/>
</dbReference>
<comment type="caution">
    <text evidence="2">The sequence shown here is derived from an EMBL/GenBank/DDBJ whole genome shotgun (WGS) entry which is preliminary data.</text>
</comment>
<dbReference type="Pfam" id="PF03713">
    <property type="entry name" value="DUF305"/>
    <property type="match status" value="1"/>
</dbReference>
<protein>
    <recommendedName>
        <fullName evidence="1">DUF305 domain-containing protein</fullName>
    </recommendedName>
</protein>
<dbReference type="PANTHER" id="PTHR36933:SF1">
    <property type="entry name" value="SLL0788 PROTEIN"/>
    <property type="match status" value="1"/>
</dbReference>
<evidence type="ECO:0000313" key="3">
    <source>
        <dbReference type="Proteomes" id="UP000052268"/>
    </source>
</evidence>
<dbReference type="Proteomes" id="UP000052268">
    <property type="component" value="Unassembled WGS sequence"/>
</dbReference>
<dbReference type="PANTHER" id="PTHR36933">
    <property type="entry name" value="SLL0788 PROTEIN"/>
    <property type="match status" value="1"/>
</dbReference>
<dbReference type="InterPro" id="IPR012347">
    <property type="entry name" value="Ferritin-like"/>
</dbReference>
<evidence type="ECO:0000259" key="1">
    <source>
        <dbReference type="Pfam" id="PF03713"/>
    </source>
</evidence>
<reference evidence="2 3" key="1">
    <citation type="journal article" date="2015" name="G3 (Bethesda)">
        <title>Insights into Ongoing Evolution of the Hexachlorocyclohexane Catabolic Pathway from Comparative Genomics of Ten Sphingomonadaceae Strains.</title>
        <authorList>
            <person name="Pearce S.L."/>
            <person name="Oakeshott J.G."/>
            <person name="Pandey G."/>
        </authorList>
    </citation>
    <scope>NUCLEOTIDE SEQUENCE [LARGE SCALE GENOMIC DNA]</scope>
    <source>
        <strain evidence="2 3">LL02</strain>
    </source>
</reference>
<dbReference type="PATRIC" id="fig|1114963.3.peg.4364"/>
<accession>A0A0J8A7J1</accession>
<feature type="domain" description="DUF305" evidence="1">
    <location>
        <begin position="31"/>
        <end position="123"/>
    </location>
</feature>
<dbReference type="RefSeq" id="WP_017502282.1">
    <property type="nucleotide sequence ID" value="NZ_KQ130458.1"/>
</dbReference>
<dbReference type="OrthoDB" id="517560at2"/>
<proteinExistence type="predicted"/>